<dbReference type="InterPro" id="IPR029058">
    <property type="entry name" value="AB_hydrolase_fold"/>
</dbReference>
<name>A0A9P0A084_BEMTA</name>
<evidence type="ECO:0000313" key="1">
    <source>
        <dbReference type="EMBL" id="CAH0381592.1"/>
    </source>
</evidence>
<dbReference type="Pfam" id="PF02450">
    <property type="entry name" value="LCAT"/>
    <property type="match status" value="1"/>
</dbReference>
<protein>
    <submittedName>
        <fullName evidence="1">Uncharacterized protein</fullName>
    </submittedName>
</protein>
<dbReference type="PANTHER" id="PTHR11440">
    <property type="entry name" value="LECITHIN-CHOLESTEROL ACYLTRANSFERASE-RELATED"/>
    <property type="match status" value="1"/>
</dbReference>
<sequence>MYILKNKFNFFPLSKFSISFCVVSCVLPTILSFNFRRGNVSSYDFRTMNMSPVILIPGVVGSIIEGTWRTHGQPRLCTAKEKDWEVLWLSLKTAFGGKPLKCWVFRYKLIYNRTAHKSSNQDGVKTRVMGDFGSLKAVEYLTKDLITRIGTGYFDDIGKALRKSGYSTKRNLKGAAYDGRYAPRTNFDVPTFKKSVMRDLVRTFQSVALLLLSEEAYNRTVIVEWPEQNKTYTAADYKQLFTDIKYEDGFLMREDVRSLMPVAGDKLGVNIVCIWSKSVQTKFKMVVKGDIANPTSVSYETVDGDGTVTLDSLRYCETFPNVTTQEYTGLDHLKIVYSKDFINYLQSVLVNAKPL</sequence>
<proteinExistence type="predicted"/>
<dbReference type="EMBL" id="OU963862">
    <property type="protein sequence ID" value="CAH0381592.1"/>
    <property type="molecule type" value="Genomic_DNA"/>
</dbReference>
<dbReference type="GO" id="GO:0006629">
    <property type="term" value="P:lipid metabolic process"/>
    <property type="evidence" value="ECO:0007669"/>
    <property type="project" value="InterPro"/>
</dbReference>
<reference evidence="1" key="1">
    <citation type="submission" date="2021-12" db="EMBL/GenBank/DDBJ databases">
        <authorList>
            <person name="King R."/>
        </authorList>
    </citation>
    <scope>NUCLEOTIDE SEQUENCE</scope>
</reference>
<dbReference type="GO" id="GO:0008374">
    <property type="term" value="F:O-acyltransferase activity"/>
    <property type="evidence" value="ECO:0007669"/>
    <property type="project" value="InterPro"/>
</dbReference>
<dbReference type="Gene3D" id="3.40.50.1820">
    <property type="entry name" value="alpha/beta hydrolase"/>
    <property type="match status" value="2"/>
</dbReference>
<evidence type="ECO:0000313" key="2">
    <source>
        <dbReference type="Proteomes" id="UP001152759"/>
    </source>
</evidence>
<keyword evidence="2" id="KW-1185">Reference proteome</keyword>
<gene>
    <name evidence="1" type="ORF">BEMITA_LOCUS1225</name>
</gene>
<accession>A0A9P0A084</accession>
<dbReference type="Proteomes" id="UP001152759">
    <property type="component" value="Chromosome 1"/>
</dbReference>
<dbReference type="InterPro" id="IPR003386">
    <property type="entry name" value="LACT/PDAT_acylTrfase"/>
</dbReference>
<organism evidence="1 2">
    <name type="scientific">Bemisia tabaci</name>
    <name type="common">Sweetpotato whitefly</name>
    <name type="synonym">Aleurodes tabaci</name>
    <dbReference type="NCBI Taxonomy" id="7038"/>
    <lineage>
        <taxon>Eukaryota</taxon>
        <taxon>Metazoa</taxon>
        <taxon>Ecdysozoa</taxon>
        <taxon>Arthropoda</taxon>
        <taxon>Hexapoda</taxon>
        <taxon>Insecta</taxon>
        <taxon>Pterygota</taxon>
        <taxon>Neoptera</taxon>
        <taxon>Paraneoptera</taxon>
        <taxon>Hemiptera</taxon>
        <taxon>Sternorrhyncha</taxon>
        <taxon>Aleyrodoidea</taxon>
        <taxon>Aleyrodidae</taxon>
        <taxon>Aleyrodinae</taxon>
        <taxon>Bemisia</taxon>
    </lineage>
</organism>
<dbReference type="AlphaFoldDB" id="A0A9P0A084"/>